<dbReference type="PANTHER" id="PTHR42776:SF13">
    <property type="entry name" value="DIPEPTIDYL-PEPTIDASE 5"/>
    <property type="match status" value="1"/>
</dbReference>
<evidence type="ECO:0000259" key="7">
    <source>
        <dbReference type="Pfam" id="PF00326"/>
    </source>
</evidence>
<sequence length="661" mass="74130">MYRPFYIYLLHTLISVSASTAFNDNTRPLDIALFHSLSRIGPPVVSPDATKVLFTQSRYQHNTTTTYINVVDLAGRIAQVTPSKGSEAYGNPIWFDNETIGYLHKNKLYKQALNSSTATAIYSPETDISSVSYRQGRLFFVASVYANSTLAETKTKRGDSVLIYDNIWVRHWDEWMSERKPALFTAELDDWQVGEETNLLQSLPTFHDPQHRWSMDDYTVDRQGQVAAFLARTPENEQSWKTSVGVYTVPTDGSDAPRLISKGIEGASSAPAFSADGRHLAWLQITEPAYESGRKRIYVSDVASGATVNVAGDWDSSPLSLVWSQDGASLFTVVADNGNHNVYQVDVATGHYRPLTKAGSASAVRILGNDLVLLHSDTDSPSDIYRLNVSSGERRALTAINEKALDNVYIGGAEDFWFTGARGDLVHGWLVKPPGFDSTRKYPLACLIHGGPQQCNTHSFGYTQWNPNMYASAGFIAVMINFHGSSSYGQNFTDSIKEQWGGYPYDDLMMGLDYLIGKHAFIDAGRMVALGASYGGYMVNWINAQSRRFRALVSHDGMFSVPHFWYSTEELWFPEHDFGGVPYDPLVRPRYEQFNPERFAANFSTPTLFIHGANDFRLTFDQSLAPFTLLRRKGIPARLVYFPDENHWTSRTSNSIKWYTD</sequence>
<organism evidence="8 9">
    <name type="scientific">Coemansia spiralis</name>
    <dbReference type="NCBI Taxonomy" id="417178"/>
    <lineage>
        <taxon>Eukaryota</taxon>
        <taxon>Fungi</taxon>
        <taxon>Fungi incertae sedis</taxon>
        <taxon>Zoopagomycota</taxon>
        <taxon>Kickxellomycotina</taxon>
        <taxon>Kickxellomycetes</taxon>
        <taxon>Kickxellales</taxon>
        <taxon>Kickxellaceae</taxon>
        <taxon>Coemansia</taxon>
    </lineage>
</organism>
<dbReference type="InterPro" id="IPR001375">
    <property type="entry name" value="Peptidase_S9_cat"/>
</dbReference>
<dbReference type="SUPFAM" id="SSF53474">
    <property type="entry name" value="alpha/beta-Hydrolases"/>
    <property type="match status" value="1"/>
</dbReference>
<evidence type="ECO:0000256" key="6">
    <source>
        <dbReference type="SAM" id="SignalP"/>
    </source>
</evidence>
<dbReference type="FunFam" id="3.40.50.1820:FF:000028">
    <property type="entry name" value="S9 family peptidase"/>
    <property type="match status" value="1"/>
</dbReference>
<accession>A0A9W8L4E6</accession>
<dbReference type="Proteomes" id="UP001151516">
    <property type="component" value="Unassembled WGS sequence"/>
</dbReference>
<name>A0A9W8L4E6_9FUNG</name>
<evidence type="ECO:0000256" key="5">
    <source>
        <dbReference type="ARBA" id="ARBA00032829"/>
    </source>
</evidence>
<dbReference type="PANTHER" id="PTHR42776">
    <property type="entry name" value="SERINE PEPTIDASE S9 FAMILY MEMBER"/>
    <property type="match status" value="1"/>
</dbReference>
<comment type="caution">
    <text evidence="8">The sequence shown here is derived from an EMBL/GenBank/DDBJ whole genome shotgun (WGS) entry which is preliminary data.</text>
</comment>
<evidence type="ECO:0000256" key="1">
    <source>
        <dbReference type="ARBA" id="ARBA00010040"/>
    </source>
</evidence>
<evidence type="ECO:0000256" key="4">
    <source>
        <dbReference type="ARBA" id="ARBA00022801"/>
    </source>
</evidence>
<comment type="similarity">
    <text evidence="1">Belongs to the peptidase S9C family.</text>
</comment>
<evidence type="ECO:0000313" key="9">
    <source>
        <dbReference type="Proteomes" id="UP001151516"/>
    </source>
</evidence>
<proteinExistence type="inferred from homology"/>
<keyword evidence="2" id="KW-0645">Protease</keyword>
<dbReference type="Gene3D" id="3.40.50.1820">
    <property type="entry name" value="alpha/beta hydrolase"/>
    <property type="match status" value="1"/>
</dbReference>
<keyword evidence="3 6" id="KW-0732">Signal</keyword>
<dbReference type="SUPFAM" id="SSF82171">
    <property type="entry name" value="DPP6 N-terminal domain-like"/>
    <property type="match status" value="1"/>
</dbReference>
<feature type="signal peptide" evidence="6">
    <location>
        <begin position="1"/>
        <end position="21"/>
    </location>
</feature>
<dbReference type="AlphaFoldDB" id="A0A9W8L4E6"/>
<dbReference type="GO" id="GO:0006508">
    <property type="term" value="P:proteolysis"/>
    <property type="evidence" value="ECO:0007669"/>
    <property type="project" value="UniProtKB-KW"/>
</dbReference>
<evidence type="ECO:0000256" key="2">
    <source>
        <dbReference type="ARBA" id="ARBA00022670"/>
    </source>
</evidence>
<evidence type="ECO:0000256" key="3">
    <source>
        <dbReference type="ARBA" id="ARBA00022729"/>
    </source>
</evidence>
<dbReference type="Pfam" id="PF00326">
    <property type="entry name" value="Peptidase_S9"/>
    <property type="match status" value="1"/>
</dbReference>
<keyword evidence="9" id="KW-1185">Reference proteome</keyword>
<keyword evidence="4" id="KW-0378">Hydrolase</keyword>
<protein>
    <recommendedName>
        <fullName evidence="5">Dipeptidyl-peptidase V</fullName>
    </recommendedName>
</protein>
<reference evidence="8" key="1">
    <citation type="submission" date="2022-07" db="EMBL/GenBank/DDBJ databases">
        <title>Phylogenomic reconstructions and comparative analyses of Kickxellomycotina fungi.</title>
        <authorList>
            <person name="Reynolds N.K."/>
            <person name="Stajich J.E."/>
            <person name="Barry K."/>
            <person name="Grigoriev I.V."/>
            <person name="Crous P."/>
            <person name="Smith M.E."/>
        </authorList>
    </citation>
    <scope>NUCLEOTIDE SEQUENCE</scope>
    <source>
        <strain evidence="8">CBS 109367</strain>
    </source>
</reference>
<gene>
    <name evidence="8" type="primary">dpp5_1</name>
    <name evidence="8" type="ORF">IWW39_001535</name>
</gene>
<dbReference type="OrthoDB" id="416344at2759"/>
<dbReference type="InterPro" id="IPR011042">
    <property type="entry name" value="6-blade_b-propeller_TolB-like"/>
</dbReference>
<feature type="domain" description="Peptidase S9 prolyl oligopeptidase catalytic" evidence="7">
    <location>
        <begin position="464"/>
        <end position="660"/>
    </location>
</feature>
<evidence type="ECO:0000313" key="8">
    <source>
        <dbReference type="EMBL" id="KAJ2689405.1"/>
    </source>
</evidence>
<dbReference type="EMBL" id="JANBTX010000026">
    <property type="protein sequence ID" value="KAJ2689405.1"/>
    <property type="molecule type" value="Genomic_DNA"/>
</dbReference>
<dbReference type="GO" id="GO:0004252">
    <property type="term" value="F:serine-type endopeptidase activity"/>
    <property type="evidence" value="ECO:0007669"/>
    <property type="project" value="TreeGrafter"/>
</dbReference>
<dbReference type="Gene3D" id="2.120.10.30">
    <property type="entry name" value="TolB, C-terminal domain"/>
    <property type="match status" value="1"/>
</dbReference>
<dbReference type="InterPro" id="IPR029058">
    <property type="entry name" value="AB_hydrolase_fold"/>
</dbReference>
<feature type="chain" id="PRO_5040838742" description="Dipeptidyl-peptidase V" evidence="6">
    <location>
        <begin position="22"/>
        <end position="661"/>
    </location>
</feature>